<evidence type="ECO:0000256" key="2">
    <source>
        <dbReference type="SAM" id="MobiDB-lite"/>
    </source>
</evidence>
<evidence type="ECO:0000313" key="4">
    <source>
        <dbReference type="Proteomes" id="UP001501444"/>
    </source>
</evidence>
<gene>
    <name evidence="3" type="ORF">GCM10010170_078810</name>
</gene>
<dbReference type="PANTHER" id="PTHR30289:SF1">
    <property type="entry name" value="PEBP (PHOSPHATIDYLETHANOLAMINE-BINDING PROTEIN) FAMILY PROTEIN"/>
    <property type="match status" value="1"/>
</dbReference>
<dbReference type="InterPro" id="IPR036610">
    <property type="entry name" value="PEBP-like_sf"/>
</dbReference>
<dbReference type="Pfam" id="PF01161">
    <property type="entry name" value="PBP"/>
    <property type="match status" value="1"/>
</dbReference>
<evidence type="ECO:0000256" key="1">
    <source>
        <dbReference type="ARBA" id="ARBA00007120"/>
    </source>
</evidence>
<keyword evidence="4" id="KW-1185">Reference proteome</keyword>
<dbReference type="RefSeq" id="WP_344617743.1">
    <property type="nucleotide sequence ID" value="NZ_BAAARV010000078.1"/>
</dbReference>
<dbReference type="CDD" id="cd00865">
    <property type="entry name" value="PEBP_bact_arch"/>
    <property type="match status" value="1"/>
</dbReference>
<dbReference type="InterPro" id="IPR005247">
    <property type="entry name" value="YbhB_YbcL/LppC-like"/>
</dbReference>
<keyword evidence="3" id="KW-0649">Protein kinase inhibitor</keyword>
<dbReference type="GO" id="GO:0004860">
    <property type="term" value="F:protein kinase inhibitor activity"/>
    <property type="evidence" value="ECO:0007669"/>
    <property type="project" value="UniProtKB-KW"/>
</dbReference>
<dbReference type="PANTHER" id="PTHR30289">
    <property type="entry name" value="UNCHARACTERIZED PROTEIN YBCL-RELATED"/>
    <property type="match status" value="1"/>
</dbReference>
<comment type="similarity">
    <text evidence="1">Belongs to the UPF0098 family.</text>
</comment>
<dbReference type="EMBL" id="BAAARV010000078">
    <property type="protein sequence ID" value="GAA2375343.1"/>
    <property type="molecule type" value="Genomic_DNA"/>
</dbReference>
<dbReference type="Gene3D" id="3.90.280.10">
    <property type="entry name" value="PEBP-like"/>
    <property type="match status" value="1"/>
</dbReference>
<sequence length="149" mass="15581">MTIAVSSPVFNEGDQIPRRFTGDGVDVSPPLNFTGLPEQTAELAVLVEDPDAPSGTFTHWVMWGIDPDLSGLGEGEAPAGAVQGKNGFGRRAYGGPSPPRGRSHRYVFEVLALSEPLRLAGGASAADLRRAAAGKVLASGHLTGRYKRG</sequence>
<reference evidence="4" key="1">
    <citation type="journal article" date="2019" name="Int. J. Syst. Evol. Microbiol.">
        <title>The Global Catalogue of Microorganisms (GCM) 10K type strain sequencing project: providing services to taxonomists for standard genome sequencing and annotation.</title>
        <authorList>
            <consortium name="The Broad Institute Genomics Platform"/>
            <consortium name="The Broad Institute Genome Sequencing Center for Infectious Disease"/>
            <person name="Wu L."/>
            <person name="Ma J."/>
        </authorList>
    </citation>
    <scope>NUCLEOTIDE SEQUENCE [LARGE SCALE GENOMIC DNA]</scope>
    <source>
        <strain evidence="4">JCM 3272</strain>
    </source>
</reference>
<dbReference type="Proteomes" id="UP001501444">
    <property type="component" value="Unassembled WGS sequence"/>
</dbReference>
<proteinExistence type="inferred from homology"/>
<protein>
    <submittedName>
        <fullName evidence="3">YbhB/YbcL family Raf kinase inhibitor-like protein</fullName>
    </submittedName>
</protein>
<evidence type="ECO:0000313" key="3">
    <source>
        <dbReference type="EMBL" id="GAA2375343.1"/>
    </source>
</evidence>
<dbReference type="NCBIfam" id="TIGR00481">
    <property type="entry name" value="YbhB/YbcL family Raf kinase inhibitor-like protein"/>
    <property type="match status" value="1"/>
</dbReference>
<feature type="region of interest" description="Disordered" evidence="2">
    <location>
        <begin position="1"/>
        <end position="23"/>
    </location>
</feature>
<dbReference type="InterPro" id="IPR008914">
    <property type="entry name" value="PEBP"/>
</dbReference>
<dbReference type="SUPFAM" id="SSF49777">
    <property type="entry name" value="PEBP-like"/>
    <property type="match status" value="1"/>
</dbReference>
<name>A0ABP5UAZ1_9ACTN</name>
<comment type="caution">
    <text evidence="3">The sequence shown here is derived from an EMBL/GenBank/DDBJ whole genome shotgun (WGS) entry which is preliminary data.</text>
</comment>
<feature type="region of interest" description="Disordered" evidence="2">
    <location>
        <begin position="74"/>
        <end position="100"/>
    </location>
</feature>
<organism evidence="3 4">
    <name type="scientific">Dactylosporangium salmoneum</name>
    <dbReference type="NCBI Taxonomy" id="53361"/>
    <lineage>
        <taxon>Bacteria</taxon>
        <taxon>Bacillati</taxon>
        <taxon>Actinomycetota</taxon>
        <taxon>Actinomycetes</taxon>
        <taxon>Micromonosporales</taxon>
        <taxon>Micromonosporaceae</taxon>
        <taxon>Dactylosporangium</taxon>
    </lineage>
</organism>
<accession>A0ABP5UAZ1</accession>